<gene>
    <name evidence="1" type="ORF">CEXT_356071</name>
</gene>
<dbReference type="Proteomes" id="UP001054945">
    <property type="component" value="Unassembled WGS sequence"/>
</dbReference>
<evidence type="ECO:0000313" key="1">
    <source>
        <dbReference type="EMBL" id="GIY33423.1"/>
    </source>
</evidence>
<evidence type="ECO:0000313" key="2">
    <source>
        <dbReference type="Proteomes" id="UP001054945"/>
    </source>
</evidence>
<name>A0AAV4SP55_CAEEX</name>
<dbReference type="EMBL" id="BPLR01009639">
    <property type="protein sequence ID" value="GIY33423.1"/>
    <property type="molecule type" value="Genomic_DNA"/>
</dbReference>
<proteinExistence type="predicted"/>
<keyword evidence="2" id="KW-1185">Reference proteome</keyword>
<reference evidence="1 2" key="1">
    <citation type="submission" date="2021-06" db="EMBL/GenBank/DDBJ databases">
        <title>Caerostris extrusa draft genome.</title>
        <authorList>
            <person name="Kono N."/>
            <person name="Arakawa K."/>
        </authorList>
    </citation>
    <scope>NUCLEOTIDE SEQUENCE [LARGE SCALE GENOMIC DNA]</scope>
</reference>
<accession>A0AAV4SP55</accession>
<organism evidence="1 2">
    <name type="scientific">Caerostris extrusa</name>
    <name type="common">Bark spider</name>
    <name type="synonym">Caerostris bankana</name>
    <dbReference type="NCBI Taxonomy" id="172846"/>
    <lineage>
        <taxon>Eukaryota</taxon>
        <taxon>Metazoa</taxon>
        <taxon>Ecdysozoa</taxon>
        <taxon>Arthropoda</taxon>
        <taxon>Chelicerata</taxon>
        <taxon>Arachnida</taxon>
        <taxon>Araneae</taxon>
        <taxon>Araneomorphae</taxon>
        <taxon>Entelegynae</taxon>
        <taxon>Araneoidea</taxon>
        <taxon>Araneidae</taxon>
        <taxon>Caerostris</taxon>
    </lineage>
</organism>
<dbReference type="AlphaFoldDB" id="A0AAV4SP55"/>
<protein>
    <submittedName>
        <fullName evidence="1">Uncharacterized protein</fullName>
    </submittedName>
</protein>
<comment type="caution">
    <text evidence="1">The sequence shown here is derived from an EMBL/GenBank/DDBJ whole genome shotgun (WGS) entry which is preliminary data.</text>
</comment>
<sequence length="100" mass="11173">MLGGVWNPKCLAFGKSGCPGGTNRYLHIRQLRPHDSYPVAARWQPQSKVWVQQIARAGMQESLLTADRESTSGFTKSRGNVCPKPNSLSWCTCKRHFGHC</sequence>